<dbReference type="InterPro" id="IPR059226">
    <property type="entry name" value="Choice_anch_Q_dom"/>
</dbReference>
<dbReference type="Gene3D" id="2.160.20.10">
    <property type="entry name" value="Single-stranded right-handed beta-helix, Pectin lyase-like"/>
    <property type="match status" value="1"/>
</dbReference>
<dbReference type="PANTHER" id="PTHR11319">
    <property type="entry name" value="G PROTEIN-COUPLED RECEPTOR-RELATED"/>
    <property type="match status" value="1"/>
</dbReference>
<comment type="caution">
    <text evidence="2">The sequence shown here is derived from an EMBL/GenBank/DDBJ whole genome shotgun (WGS) entry which is preliminary data.</text>
</comment>
<dbReference type="AlphaFoldDB" id="A0AAE3QI56"/>
<accession>A0AAE3QI56</accession>
<dbReference type="RefSeq" id="WP_313974936.1">
    <property type="nucleotide sequence ID" value="NZ_JASJOS010000001.1"/>
</dbReference>
<gene>
    <name evidence="2" type="ORF">QNI16_01120</name>
</gene>
<dbReference type="Proteomes" id="UP001241110">
    <property type="component" value="Unassembled WGS sequence"/>
</dbReference>
<dbReference type="InterPro" id="IPR026444">
    <property type="entry name" value="Secre_tail"/>
</dbReference>
<protein>
    <submittedName>
        <fullName evidence="2">T9SS type A sorting domain-containing protein</fullName>
    </submittedName>
</protein>
<dbReference type="NCBIfam" id="TIGR04183">
    <property type="entry name" value="Por_Secre_tail"/>
    <property type="match status" value="1"/>
</dbReference>
<feature type="domain" description="Secretion system C-terminal sorting" evidence="1">
    <location>
        <begin position="836"/>
        <end position="911"/>
    </location>
</feature>
<dbReference type="SUPFAM" id="SSF51126">
    <property type="entry name" value="Pectin lyase-like"/>
    <property type="match status" value="2"/>
</dbReference>
<dbReference type="PANTHER" id="PTHR11319:SF35">
    <property type="entry name" value="OUTER MEMBRANE PROTEIN PMPC-RELATED"/>
    <property type="match status" value="1"/>
</dbReference>
<dbReference type="InterPro" id="IPR011050">
    <property type="entry name" value="Pectin_lyase_fold/virulence"/>
</dbReference>
<name>A0AAE3QI56_9BACT</name>
<dbReference type="EMBL" id="JASJOS010000001">
    <property type="protein sequence ID" value="MDJ1479061.1"/>
    <property type="molecule type" value="Genomic_DNA"/>
</dbReference>
<dbReference type="NCBIfam" id="NF041518">
    <property type="entry name" value="choice_anch_Q"/>
    <property type="match status" value="1"/>
</dbReference>
<evidence type="ECO:0000259" key="1">
    <source>
        <dbReference type="Pfam" id="PF18962"/>
    </source>
</evidence>
<evidence type="ECO:0000313" key="2">
    <source>
        <dbReference type="EMBL" id="MDJ1479061.1"/>
    </source>
</evidence>
<organism evidence="2 3">
    <name type="scientific">Xanthocytophaga flava</name>
    <dbReference type="NCBI Taxonomy" id="3048013"/>
    <lineage>
        <taxon>Bacteria</taxon>
        <taxon>Pseudomonadati</taxon>
        <taxon>Bacteroidota</taxon>
        <taxon>Cytophagia</taxon>
        <taxon>Cytophagales</taxon>
        <taxon>Rhodocytophagaceae</taxon>
        <taxon>Xanthocytophaga</taxon>
    </lineage>
</organism>
<dbReference type="InterPro" id="IPR012334">
    <property type="entry name" value="Pectin_lyas_fold"/>
</dbReference>
<dbReference type="Pfam" id="PF18962">
    <property type="entry name" value="Por_Secre_tail"/>
    <property type="match status" value="1"/>
</dbReference>
<sequence>MENYKNNLWKKAGALLLCWMVIFVAQGATIYVKSTAVGANNGSSWANAYTSLQSALATAVSGDEIWVAAGVYKPSVQIDFDASAGSNIREVTFSLPNGVKLYGGFIGTEVSLVERNWTLNRTILSGDIDNNDINLDANAIAESWTDIVGNNAYHVVYTANVAATTLLDGFIITAGQAYIASPPNVNSPNLDGAGWYNKISGPQNASSPTIRHCTFQGNYAESEGAGFYTTPGTVFVTMESQIRECKFVQNKANFAGGAIFLGSFQKGKYWAVISQCEFTGNQAYRRGGALALTGDSTRIDTCKFVNNQAIVISEDGTTRPGSGGAVNMATTKAGFRRCIFIGNSATGNPTGAYEGGGGGAVYMSTNDPQTTTLGASKPVFIACGFYNNVAQGNGMAWGGAAVHLNDAGILRVKYINCVFAGNHAQNDGGAVANFTRVISPPSGFSPEIRTEFTNATFYGNSANRGGALSNDGYVSSGIELLTSRIENSILYGNTAVSSGQQVYNDGNVNTVLYSLIQGSGGSGGGWIASVGTDGGNNKDASPSFVNVADVDGADNIPGTTDDGLRVNNGSPVINAGNNAVPNLAGITTDFAGDARIQNSKVDMGAYERYSFIVLPPKFYWLYPWKIIRPGCLTCPWAIRFDRGINESPLGFVWQSPAQLTDHGDYAEVVGTIVSQEDRSVQFDVYLKLVKPQDWSEWSSLQRTYKTNTPEARKVAERTHVDWTYWTLSARESYLKGKGSIEGTLQVSHAPKDLNTGFQLGVGANAQDADSGLSGEFYYQGTITTKARLRQIATEWKGIGSLNVDATECTEDCDTKSARIGNDSNLNAETESRTFTVYPNPARESVAISLRSGITTSYSVEMYTFQGQKLSVPLSEAGEGTKMINIKGLAAGLYYLKVTQEGGTVQHYKVVVQE</sequence>
<evidence type="ECO:0000313" key="3">
    <source>
        <dbReference type="Proteomes" id="UP001241110"/>
    </source>
</evidence>
<proteinExistence type="predicted"/>
<reference evidence="2" key="1">
    <citation type="submission" date="2023-05" db="EMBL/GenBank/DDBJ databases">
        <authorList>
            <person name="Zhang X."/>
        </authorList>
    </citation>
    <scope>NUCLEOTIDE SEQUENCE</scope>
    <source>
        <strain evidence="2">YF14B1</strain>
    </source>
</reference>